<evidence type="ECO:0000313" key="1">
    <source>
        <dbReference type="EMBL" id="AEO51070.1"/>
    </source>
</evidence>
<dbReference type="EMBL" id="BT128897">
    <property type="protein sequence ID" value="AEO51070.1"/>
    <property type="molecule type" value="mRNA"/>
</dbReference>
<protein>
    <submittedName>
        <fullName evidence="1">MIP19311p1</fullName>
    </submittedName>
</protein>
<accession>G2J640</accession>
<dbReference type="AlphaFoldDB" id="G2J640"/>
<name>G2J640_DROME</name>
<sequence>MGPNLYIRSQRFPNRLMQLHPAIYEAKQVMLQHRKLGISPSATYALLAGCLSIGNTTSTATAKGRRILRLLKGYHSACSYQRNNRQLIEAVDEGTLFLTNFNGILEAASGWVFCRRI</sequence>
<reference evidence="1" key="1">
    <citation type="submission" date="2011-09" db="EMBL/GenBank/DDBJ databases">
        <authorList>
            <person name="Carlson J."/>
            <person name="Booth B."/>
            <person name="Frise E."/>
            <person name="Sandler J."/>
            <person name="Wan K."/>
            <person name="Yu C."/>
            <person name="Celniker S."/>
        </authorList>
    </citation>
    <scope>NUCLEOTIDE SEQUENCE</scope>
</reference>
<proteinExistence type="evidence at transcript level"/>
<organism evidence="1">
    <name type="scientific">Drosophila melanogaster</name>
    <name type="common">Fruit fly</name>
    <dbReference type="NCBI Taxonomy" id="7227"/>
    <lineage>
        <taxon>Eukaryota</taxon>
        <taxon>Metazoa</taxon>
        <taxon>Ecdysozoa</taxon>
        <taxon>Arthropoda</taxon>
        <taxon>Hexapoda</taxon>
        <taxon>Insecta</taxon>
        <taxon>Pterygota</taxon>
        <taxon>Neoptera</taxon>
        <taxon>Endopterygota</taxon>
        <taxon>Diptera</taxon>
        <taxon>Brachycera</taxon>
        <taxon>Muscomorpha</taxon>
        <taxon>Ephydroidea</taxon>
        <taxon>Drosophilidae</taxon>
        <taxon>Drosophila</taxon>
        <taxon>Sophophora</taxon>
    </lineage>
</organism>